<dbReference type="Pfam" id="PF13521">
    <property type="entry name" value="AAA_28"/>
    <property type="match status" value="1"/>
</dbReference>
<feature type="domain" description="NadR/Ttd14 AAA" evidence="1">
    <location>
        <begin position="10"/>
        <end position="157"/>
    </location>
</feature>
<dbReference type="EMBL" id="JBHTIR010004277">
    <property type="protein sequence ID" value="MFD0856844.1"/>
    <property type="molecule type" value="Genomic_DNA"/>
</dbReference>
<accession>A0ABW3CQN1</accession>
<evidence type="ECO:0000313" key="3">
    <source>
        <dbReference type="Proteomes" id="UP001597083"/>
    </source>
</evidence>
<dbReference type="Proteomes" id="UP001597083">
    <property type="component" value="Unassembled WGS sequence"/>
</dbReference>
<dbReference type="PANTHER" id="PTHR37512">
    <property type="entry name" value="TRIFUNCTIONAL NAD BIOSYNTHESIS/REGULATOR PROTEIN NADR"/>
    <property type="match status" value="1"/>
</dbReference>
<feature type="non-terminal residue" evidence="2">
    <location>
        <position position="1"/>
    </location>
</feature>
<dbReference type="PANTHER" id="PTHR37512:SF1">
    <property type="entry name" value="NADR_TTD14 AAA DOMAIN-CONTAINING PROTEIN"/>
    <property type="match status" value="1"/>
</dbReference>
<name>A0ABW3CQN1_9ACTN</name>
<dbReference type="Gene3D" id="3.40.50.300">
    <property type="entry name" value="P-loop containing nucleotide triphosphate hydrolases"/>
    <property type="match status" value="1"/>
</dbReference>
<organism evidence="2 3">
    <name type="scientific">Actinomadura adrarensis</name>
    <dbReference type="NCBI Taxonomy" id="1819600"/>
    <lineage>
        <taxon>Bacteria</taxon>
        <taxon>Bacillati</taxon>
        <taxon>Actinomycetota</taxon>
        <taxon>Actinomycetes</taxon>
        <taxon>Streptosporangiales</taxon>
        <taxon>Thermomonosporaceae</taxon>
        <taxon>Actinomadura</taxon>
    </lineage>
</organism>
<dbReference type="InterPro" id="IPR052735">
    <property type="entry name" value="NAD_biosynth-regulator"/>
</dbReference>
<dbReference type="InterPro" id="IPR038727">
    <property type="entry name" value="NadR/Ttd14_AAA_dom"/>
</dbReference>
<gene>
    <name evidence="2" type="ORF">ACFQ07_31720</name>
</gene>
<keyword evidence="3" id="KW-1185">Reference proteome</keyword>
<sequence length="182" mass="20690">YAARGGGWASTRWVPEYGRTYTEEKLAAARRAANDPALWLDDLRWTAEDFELIAERHLALEDATARVGSPVLVCDTDAFATTLWYERYVGEPAPESFQRYNDRHHLWILTDPDGVPFEQDGWRDGEAIRHRMSARFQEELERRGLPHVVVTGTREERLAAAVPAVEALLEKGWSFAAPLRPA</sequence>
<comment type="caution">
    <text evidence="2">The sequence shown here is derived from an EMBL/GenBank/DDBJ whole genome shotgun (WGS) entry which is preliminary data.</text>
</comment>
<reference evidence="3" key="1">
    <citation type="journal article" date="2019" name="Int. J. Syst. Evol. Microbiol.">
        <title>The Global Catalogue of Microorganisms (GCM) 10K type strain sequencing project: providing services to taxonomists for standard genome sequencing and annotation.</title>
        <authorList>
            <consortium name="The Broad Institute Genomics Platform"/>
            <consortium name="The Broad Institute Genome Sequencing Center for Infectious Disease"/>
            <person name="Wu L."/>
            <person name="Ma J."/>
        </authorList>
    </citation>
    <scope>NUCLEOTIDE SEQUENCE [LARGE SCALE GENOMIC DNA]</scope>
    <source>
        <strain evidence="3">JCM 31696</strain>
    </source>
</reference>
<dbReference type="InterPro" id="IPR027417">
    <property type="entry name" value="P-loop_NTPase"/>
</dbReference>
<proteinExistence type="predicted"/>
<evidence type="ECO:0000313" key="2">
    <source>
        <dbReference type="EMBL" id="MFD0856844.1"/>
    </source>
</evidence>
<protein>
    <submittedName>
        <fullName evidence="2">AAA family ATPase</fullName>
    </submittedName>
</protein>
<evidence type="ECO:0000259" key="1">
    <source>
        <dbReference type="Pfam" id="PF13521"/>
    </source>
</evidence>